<feature type="transmembrane region" description="Helical" evidence="2">
    <location>
        <begin position="608"/>
        <end position="627"/>
    </location>
</feature>
<reference evidence="4" key="1">
    <citation type="journal article" date="2022" name="Plant J.">
        <title>Strategies of tolerance reflected in two North American maple genomes.</title>
        <authorList>
            <person name="McEvoy S.L."/>
            <person name="Sezen U.U."/>
            <person name="Trouern-Trend A."/>
            <person name="McMahon S.M."/>
            <person name="Schaberg P.G."/>
            <person name="Yang J."/>
            <person name="Wegrzyn J.L."/>
            <person name="Swenson N.G."/>
        </authorList>
    </citation>
    <scope>NUCLEOTIDE SEQUENCE</scope>
    <source>
        <strain evidence="4">91603</strain>
    </source>
</reference>
<feature type="region of interest" description="Disordered" evidence="1">
    <location>
        <begin position="64"/>
        <end position="105"/>
    </location>
</feature>
<gene>
    <name evidence="4" type="ORF">LWI28_025055</name>
</gene>
<evidence type="ECO:0000313" key="5">
    <source>
        <dbReference type="Proteomes" id="UP001064489"/>
    </source>
</evidence>
<feature type="compositionally biased region" description="Low complexity" evidence="1">
    <location>
        <begin position="69"/>
        <end position="98"/>
    </location>
</feature>
<protein>
    <recommendedName>
        <fullName evidence="3">PGG domain-containing protein</fullName>
    </recommendedName>
</protein>
<name>A0AAD5J7A7_ACENE</name>
<feature type="domain" description="PGG" evidence="3">
    <location>
        <begin position="488"/>
        <end position="600"/>
    </location>
</feature>
<dbReference type="SMART" id="SM00248">
    <property type="entry name" value="ANK"/>
    <property type="match status" value="2"/>
</dbReference>
<keyword evidence="2" id="KW-0812">Transmembrane</keyword>
<feature type="transmembrane region" description="Helical" evidence="2">
    <location>
        <begin position="576"/>
        <end position="602"/>
    </location>
</feature>
<dbReference type="SUPFAM" id="SSF48403">
    <property type="entry name" value="Ankyrin repeat"/>
    <property type="match status" value="1"/>
</dbReference>
<proteinExistence type="predicted"/>
<dbReference type="InterPro" id="IPR026961">
    <property type="entry name" value="PGG_dom"/>
</dbReference>
<dbReference type="EMBL" id="JAJSOW010000100">
    <property type="protein sequence ID" value="KAI9187164.1"/>
    <property type="molecule type" value="Genomic_DNA"/>
</dbReference>
<feature type="transmembrane region" description="Helical" evidence="2">
    <location>
        <begin position="281"/>
        <end position="301"/>
    </location>
</feature>
<dbReference type="PANTHER" id="PTHR24177:SF365">
    <property type="entry name" value="ANKYRIN REPEAT-CONTAINING PROTEIN NPR4-LIKE ISOFORM X1"/>
    <property type="match status" value="1"/>
</dbReference>
<keyword evidence="5" id="KW-1185">Reference proteome</keyword>
<evidence type="ECO:0000313" key="4">
    <source>
        <dbReference type="EMBL" id="KAI9187164.1"/>
    </source>
</evidence>
<evidence type="ECO:0000256" key="1">
    <source>
        <dbReference type="SAM" id="MobiDB-lite"/>
    </source>
</evidence>
<dbReference type="Pfam" id="PF13962">
    <property type="entry name" value="PGG"/>
    <property type="match status" value="1"/>
</dbReference>
<dbReference type="GO" id="GO:0016020">
    <property type="term" value="C:membrane"/>
    <property type="evidence" value="ECO:0007669"/>
    <property type="project" value="TreeGrafter"/>
</dbReference>
<keyword evidence="2" id="KW-1133">Transmembrane helix</keyword>
<keyword evidence="2" id="KW-0472">Membrane</keyword>
<sequence>MRVVISISKQIKKAYQMADQSKHLIDQRSGNSGAKTQSLMLSEVEAAAQEFCKKILSVFQDNMPAGRTEQPQNQESSEQPQNQESSKQPQNQESSEQPHNQESSKQPFSLFLLYPHMPTIITPETQRPMLIEAEVAAQDYLKGREHHNYLPLYLAANRGDWKSAKSFIERDPSASTARITAESLTTLMVATRACQWKFARKLLEDLPSKSLETVDLYGRTALHYTVVGGSLETTKALIRKNSELPQIPDNRGHVPLHVCPNKQLLCYLILVTRDEHPCFPFTGPLSAHFVFMLISFGYYAAPLKQVREEKLKHVYAVELVNHICSQLSASKTFEETMEFFHCSPGGPHFLSWAAALGIVEIIRTCIQYFPDLILVGTEVQFNFLQVAIKNRQAKIFNLIKEMPTIALQLNLGMQKSETTLHLAAKLAPSSQLLSVSGSALQMQRELQWFKEVDKMSLHAVKEHIHNAEGLTAKELFTKEHKELAAVGEKWMKDTANSSMIVATLIATVVLAAAFTVPGGNNNAGIPIFLHKTSFLIFVVSVLLALFSSITSLLMFLSITTARYAEEDFLRALPKRLILGLGSLFFAIASMLVVFGATLSIIVREKWPWAFIPIIFLASIPVAIFAMLQLPLFIQMISSTYGTGVFQP</sequence>
<dbReference type="Proteomes" id="UP001064489">
    <property type="component" value="Chromosome 3"/>
</dbReference>
<dbReference type="Gene3D" id="1.25.40.20">
    <property type="entry name" value="Ankyrin repeat-containing domain"/>
    <property type="match status" value="1"/>
</dbReference>
<evidence type="ECO:0000259" key="3">
    <source>
        <dbReference type="Pfam" id="PF13962"/>
    </source>
</evidence>
<dbReference type="InterPro" id="IPR002110">
    <property type="entry name" value="Ankyrin_rpt"/>
</dbReference>
<accession>A0AAD5J7A7</accession>
<reference evidence="4" key="2">
    <citation type="submission" date="2023-02" db="EMBL/GenBank/DDBJ databases">
        <authorList>
            <person name="Swenson N.G."/>
            <person name="Wegrzyn J.L."/>
            <person name="Mcevoy S.L."/>
        </authorList>
    </citation>
    <scope>NUCLEOTIDE SEQUENCE</scope>
    <source>
        <strain evidence="4">91603</strain>
        <tissue evidence="4">Leaf</tissue>
    </source>
</reference>
<evidence type="ECO:0000256" key="2">
    <source>
        <dbReference type="SAM" id="Phobius"/>
    </source>
</evidence>
<dbReference type="InterPro" id="IPR036770">
    <property type="entry name" value="Ankyrin_rpt-contain_sf"/>
</dbReference>
<comment type="caution">
    <text evidence="4">The sequence shown here is derived from an EMBL/GenBank/DDBJ whole genome shotgun (WGS) entry which is preliminary data.</text>
</comment>
<organism evidence="4 5">
    <name type="scientific">Acer negundo</name>
    <name type="common">Box elder</name>
    <dbReference type="NCBI Taxonomy" id="4023"/>
    <lineage>
        <taxon>Eukaryota</taxon>
        <taxon>Viridiplantae</taxon>
        <taxon>Streptophyta</taxon>
        <taxon>Embryophyta</taxon>
        <taxon>Tracheophyta</taxon>
        <taxon>Spermatophyta</taxon>
        <taxon>Magnoliopsida</taxon>
        <taxon>eudicotyledons</taxon>
        <taxon>Gunneridae</taxon>
        <taxon>Pentapetalae</taxon>
        <taxon>rosids</taxon>
        <taxon>malvids</taxon>
        <taxon>Sapindales</taxon>
        <taxon>Sapindaceae</taxon>
        <taxon>Hippocastanoideae</taxon>
        <taxon>Acereae</taxon>
        <taxon>Acer</taxon>
    </lineage>
</organism>
<feature type="transmembrane region" description="Helical" evidence="2">
    <location>
        <begin position="534"/>
        <end position="556"/>
    </location>
</feature>
<dbReference type="AlphaFoldDB" id="A0AAD5J7A7"/>
<feature type="transmembrane region" description="Helical" evidence="2">
    <location>
        <begin position="497"/>
        <end position="514"/>
    </location>
</feature>
<dbReference type="PANTHER" id="PTHR24177">
    <property type="entry name" value="CASKIN"/>
    <property type="match status" value="1"/>
</dbReference>